<proteinExistence type="predicted"/>
<reference evidence="2" key="1">
    <citation type="submission" date="2016-11" db="UniProtKB">
        <authorList>
            <consortium name="WormBaseParasite"/>
        </authorList>
    </citation>
    <scope>IDENTIFICATION</scope>
    <source>
        <strain evidence="2">KR3021</strain>
    </source>
</reference>
<organism evidence="1 2">
    <name type="scientific">Rhabditophanes sp. KR3021</name>
    <dbReference type="NCBI Taxonomy" id="114890"/>
    <lineage>
        <taxon>Eukaryota</taxon>
        <taxon>Metazoa</taxon>
        <taxon>Ecdysozoa</taxon>
        <taxon>Nematoda</taxon>
        <taxon>Chromadorea</taxon>
        <taxon>Rhabditida</taxon>
        <taxon>Tylenchina</taxon>
        <taxon>Panagrolaimomorpha</taxon>
        <taxon>Strongyloidoidea</taxon>
        <taxon>Alloionematidae</taxon>
        <taxon>Rhabditophanes</taxon>
    </lineage>
</organism>
<dbReference type="Proteomes" id="UP000095286">
    <property type="component" value="Unplaced"/>
</dbReference>
<dbReference type="WBParaSite" id="RSKR_0000883800.1">
    <property type="protein sequence ID" value="RSKR_0000883800.1"/>
    <property type="gene ID" value="RSKR_0000883800"/>
</dbReference>
<evidence type="ECO:0000313" key="1">
    <source>
        <dbReference type="Proteomes" id="UP000095286"/>
    </source>
</evidence>
<name>A0AC35U827_9BILA</name>
<protein>
    <submittedName>
        <fullName evidence="2">UPAR/Ly6 domain-containing protein</fullName>
    </submittedName>
</protein>
<sequence>MITQVLSFIFPLICLLCANPITNESKVLGEATVLNVDNISLPLSCISHVIGHSNLNLLSSSPIEEFCDLNVPCAYLEGNSDGEIFKIAGCGNLMNDFKSDVNALFENKCVNTDIQLADGKSVNVDACFCTTDKCNQFNKTEMNVVGVTSTASVVFSSSAMPVVGTTTEVATTTKGASGTFLSELIIISLIASYFMIFNH</sequence>
<evidence type="ECO:0000313" key="2">
    <source>
        <dbReference type="WBParaSite" id="RSKR_0000883800.1"/>
    </source>
</evidence>
<accession>A0AC35U827</accession>